<evidence type="ECO:0000259" key="3">
    <source>
        <dbReference type="Pfam" id="PF06384"/>
    </source>
</evidence>
<proteinExistence type="inferred from homology"/>
<evidence type="ECO:0000313" key="4">
    <source>
        <dbReference type="EMBL" id="CAD8708755.1"/>
    </source>
</evidence>
<feature type="coiled-coil region" evidence="2">
    <location>
        <begin position="8"/>
        <end position="38"/>
    </location>
</feature>
<gene>
    <name evidence="4" type="ORF">MANT1106_LOCUS11438</name>
</gene>
<dbReference type="GO" id="GO:0008013">
    <property type="term" value="F:beta-catenin binding"/>
    <property type="evidence" value="ECO:0007669"/>
    <property type="project" value="InterPro"/>
</dbReference>
<evidence type="ECO:0000256" key="2">
    <source>
        <dbReference type="SAM" id="Coils"/>
    </source>
</evidence>
<dbReference type="InterPro" id="IPR040065">
    <property type="entry name" value="LZIC"/>
</dbReference>
<feature type="domain" description="Beta-catenin-interacting ICAT" evidence="3">
    <location>
        <begin position="108"/>
        <end position="164"/>
    </location>
</feature>
<dbReference type="AlphaFoldDB" id="A0A7S0SJE1"/>
<dbReference type="EMBL" id="HBFC01019193">
    <property type="protein sequence ID" value="CAD8708755.1"/>
    <property type="molecule type" value="Transcribed_RNA"/>
</dbReference>
<dbReference type="PANTHER" id="PTHR16505">
    <property type="entry name" value="PROTEIN LZIC"/>
    <property type="match status" value="1"/>
</dbReference>
<dbReference type="InterPro" id="IPR009428">
    <property type="entry name" value="ICAT_dom"/>
</dbReference>
<keyword evidence="2" id="KW-0175">Coiled coil</keyword>
<organism evidence="4">
    <name type="scientific">Mantoniella antarctica</name>
    <dbReference type="NCBI Taxonomy" id="81844"/>
    <lineage>
        <taxon>Eukaryota</taxon>
        <taxon>Viridiplantae</taxon>
        <taxon>Chlorophyta</taxon>
        <taxon>Mamiellophyceae</taxon>
        <taxon>Mamiellales</taxon>
        <taxon>Mamiellaceae</taxon>
        <taxon>Mantoniella</taxon>
    </lineage>
</organism>
<dbReference type="InterPro" id="IPR036911">
    <property type="entry name" value="ICAT_sf"/>
</dbReference>
<accession>A0A7S0SJE1</accession>
<dbReference type="Gene3D" id="1.10.10.490">
    <property type="entry name" value="Beta-catenin-interacting ICAT"/>
    <property type="match status" value="1"/>
</dbReference>
<dbReference type="SUPFAM" id="SSF81730">
    <property type="entry name" value="beta-catenin-interacting protein ICAT"/>
    <property type="match status" value="1"/>
</dbReference>
<protein>
    <recommendedName>
        <fullName evidence="3">Beta-catenin-interacting ICAT domain-containing protein</fullName>
    </recommendedName>
</protein>
<sequence length="167" mass="18487">MSQNAELRASAAEQVTRLLTQLADLEELRAELEEDEYEDSKADTLQQLEEFKASLARMAAGDVTLVDDLECIRLATQAAVSRAFQTPEILRMFALKQPMQLRERLTVLQRDRKLGKGIAAATYSVEVVEILTALKKLGGDLSGEERAFLQDNITSGLAAFEKVVDEA</sequence>
<name>A0A7S0SJE1_9CHLO</name>
<dbReference type="PANTHER" id="PTHR16505:SF8">
    <property type="entry name" value="PROTEIN LZIC"/>
    <property type="match status" value="1"/>
</dbReference>
<evidence type="ECO:0000256" key="1">
    <source>
        <dbReference type="ARBA" id="ARBA00006505"/>
    </source>
</evidence>
<dbReference type="Pfam" id="PF06384">
    <property type="entry name" value="ICAT"/>
    <property type="match status" value="1"/>
</dbReference>
<comment type="similarity">
    <text evidence="1">Belongs to the CTNNBIP1 family.</text>
</comment>
<reference evidence="4" key="1">
    <citation type="submission" date="2021-01" db="EMBL/GenBank/DDBJ databases">
        <authorList>
            <person name="Corre E."/>
            <person name="Pelletier E."/>
            <person name="Niang G."/>
            <person name="Scheremetjew M."/>
            <person name="Finn R."/>
            <person name="Kale V."/>
            <person name="Holt S."/>
            <person name="Cochrane G."/>
            <person name="Meng A."/>
            <person name="Brown T."/>
            <person name="Cohen L."/>
        </authorList>
    </citation>
    <scope>NUCLEOTIDE SEQUENCE</scope>
    <source>
        <strain evidence="4">SL-175</strain>
    </source>
</reference>